<organism evidence="2 3">
    <name type="scientific">Paenibacillus catalpae</name>
    <dbReference type="NCBI Taxonomy" id="1045775"/>
    <lineage>
        <taxon>Bacteria</taxon>
        <taxon>Bacillati</taxon>
        <taxon>Bacillota</taxon>
        <taxon>Bacilli</taxon>
        <taxon>Bacillales</taxon>
        <taxon>Paenibacillaceae</taxon>
        <taxon>Paenibacillus</taxon>
    </lineage>
</organism>
<protein>
    <submittedName>
        <fullName evidence="2">Rhodanese-related sulfurtransferase</fullName>
    </submittedName>
</protein>
<dbReference type="EMBL" id="FOMT01000002">
    <property type="protein sequence ID" value="SFE08865.1"/>
    <property type="molecule type" value="Genomic_DNA"/>
</dbReference>
<dbReference type="InterPro" id="IPR050229">
    <property type="entry name" value="GlpE_sulfurtransferase"/>
</dbReference>
<name>A0A1I1XND6_9BACL</name>
<evidence type="ECO:0000313" key="2">
    <source>
        <dbReference type="EMBL" id="SFE08865.1"/>
    </source>
</evidence>
<reference evidence="3" key="1">
    <citation type="submission" date="2016-10" db="EMBL/GenBank/DDBJ databases">
        <authorList>
            <person name="Varghese N."/>
            <person name="Submissions S."/>
        </authorList>
    </citation>
    <scope>NUCLEOTIDE SEQUENCE [LARGE SCALE GENOMIC DNA]</scope>
    <source>
        <strain evidence="3">CGMCC 1.10784</strain>
    </source>
</reference>
<evidence type="ECO:0000259" key="1">
    <source>
        <dbReference type="PROSITE" id="PS50206"/>
    </source>
</evidence>
<keyword evidence="3" id="KW-1185">Reference proteome</keyword>
<evidence type="ECO:0000313" key="3">
    <source>
        <dbReference type="Proteomes" id="UP000198855"/>
    </source>
</evidence>
<dbReference type="InterPro" id="IPR036873">
    <property type="entry name" value="Rhodanese-like_dom_sf"/>
</dbReference>
<dbReference type="Pfam" id="PF00581">
    <property type="entry name" value="Rhodanese"/>
    <property type="match status" value="1"/>
</dbReference>
<dbReference type="FunFam" id="3.40.250.10:FF:000049">
    <property type="entry name" value="Phage shock protein E"/>
    <property type="match status" value="1"/>
</dbReference>
<dbReference type="GO" id="GO:0016740">
    <property type="term" value="F:transferase activity"/>
    <property type="evidence" value="ECO:0007669"/>
    <property type="project" value="UniProtKB-KW"/>
</dbReference>
<dbReference type="OrthoDB" id="9800872at2"/>
<dbReference type="InterPro" id="IPR001763">
    <property type="entry name" value="Rhodanese-like_dom"/>
</dbReference>
<dbReference type="Gene3D" id="3.40.250.10">
    <property type="entry name" value="Rhodanese-like domain"/>
    <property type="match status" value="1"/>
</dbReference>
<proteinExistence type="predicted"/>
<keyword evidence="2" id="KW-0808">Transferase</keyword>
<feature type="domain" description="Rhodanese" evidence="1">
    <location>
        <begin position="20"/>
        <end position="103"/>
    </location>
</feature>
<dbReference type="AlphaFoldDB" id="A0A1I1XND6"/>
<dbReference type="SMART" id="SM00450">
    <property type="entry name" value="RHOD"/>
    <property type="match status" value="1"/>
</dbReference>
<dbReference type="PANTHER" id="PTHR43031:SF17">
    <property type="entry name" value="SULFURTRANSFERASE YTWF-RELATED"/>
    <property type="match status" value="1"/>
</dbReference>
<gene>
    <name evidence="2" type="ORF">SAMN05216378_2280</name>
</gene>
<dbReference type="Proteomes" id="UP000198855">
    <property type="component" value="Unassembled WGS sequence"/>
</dbReference>
<dbReference type="RefSeq" id="WP_091184740.1">
    <property type="nucleotide sequence ID" value="NZ_FOMT01000002.1"/>
</dbReference>
<sequence>MQSNQVRLQLPFEVKERLKRSEKFTILDVREQDEWESGHIPQAKHIPLGQLESRLNELDPNQETVVVCRSGGRSYVACEFLSAMNYNVINMPGGMTAWQGDIKQRK</sequence>
<dbReference type="PROSITE" id="PS50206">
    <property type="entry name" value="RHODANESE_3"/>
    <property type="match status" value="1"/>
</dbReference>
<accession>A0A1I1XND6</accession>
<dbReference type="CDD" id="cd00158">
    <property type="entry name" value="RHOD"/>
    <property type="match status" value="1"/>
</dbReference>
<dbReference type="SUPFAM" id="SSF52821">
    <property type="entry name" value="Rhodanese/Cell cycle control phosphatase"/>
    <property type="match status" value="1"/>
</dbReference>
<dbReference type="STRING" id="1045775.SAMN05216378_2280"/>
<dbReference type="PANTHER" id="PTHR43031">
    <property type="entry name" value="FAD-DEPENDENT OXIDOREDUCTASE"/>
    <property type="match status" value="1"/>
</dbReference>